<reference evidence="1" key="1">
    <citation type="submission" date="2021-02" db="EMBL/GenBank/DDBJ databases">
        <authorList>
            <person name="Nowell W R."/>
        </authorList>
    </citation>
    <scope>NUCLEOTIDE SEQUENCE</scope>
</reference>
<dbReference type="Proteomes" id="UP000663889">
    <property type="component" value="Unassembled WGS sequence"/>
</dbReference>
<gene>
    <name evidence="1" type="ORF">SEV965_LOCUS8750</name>
</gene>
<dbReference type="EMBL" id="CAJNOU010000328">
    <property type="protein sequence ID" value="CAF0960701.1"/>
    <property type="molecule type" value="Genomic_DNA"/>
</dbReference>
<accession>A0A814DUW8</accession>
<evidence type="ECO:0000313" key="2">
    <source>
        <dbReference type="Proteomes" id="UP000663889"/>
    </source>
</evidence>
<protein>
    <submittedName>
        <fullName evidence="1">Uncharacterized protein</fullName>
    </submittedName>
</protein>
<name>A0A814DUW8_9BILA</name>
<comment type="caution">
    <text evidence="1">The sequence shown here is derived from an EMBL/GenBank/DDBJ whole genome shotgun (WGS) entry which is preliminary data.</text>
</comment>
<organism evidence="1 2">
    <name type="scientific">Rotaria sordida</name>
    <dbReference type="NCBI Taxonomy" id="392033"/>
    <lineage>
        <taxon>Eukaryota</taxon>
        <taxon>Metazoa</taxon>
        <taxon>Spiralia</taxon>
        <taxon>Gnathifera</taxon>
        <taxon>Rotifera</taxon>
        <taxon>Eurotatoria</taxon>
        <taxon>Bdelloidea</taxon>
        <taxon>Philodinida</taxon>
        <taxon>Philodinidae</taxon>
        <taxon>Rotaria</taxon>
    </lineage>
</organism>
<proteinExistence type="predicted"/>
<evidence type="ECO:0000313" key="1">
    <source>
        <dbReference type="EMBL" id="CAF0960701.1"/>
    </source>
</evidence>
<sequence>MANEQKRPQKPMKDGREEVHKILVLLMLVLLDYQNHPSIYAKECFSLLEQLPLPPAATVPDDAPAK</sequence>
<dbReference type="AlphaFoldDB" id="A0A814DUW8"/>